<keyword evidence="5 7" id="KW-0472">Membrane</keyword>
<evidence type="ECO:0000313" key="9">
    <source>
        <dbReference type="Proteomes" id="UP000010367"/>
    </source>
</evidence>
<keyword evidence="4 7" id="KW-1133">Transmembrane helix</keyword>
<feature type="transmembrane region" description="Helical" evidence="7">
    <location>
        <begin position="93"/>
        <end position="112"/>
    </location>
</feature>
<dbReference type="InterPro" id="IPR017039">
    <property type="entry name" value="Virul_fac_BrkB"/>
</dbReference>
<comment type="subcellular location">
    <subcellularLocation>
        <location evidence="1">Cell membrane</location>
        <topology evidence="1">Multi-pass membrane protein</topology>
    </subcellularLocation>
</comment>
<dbReference type="NCBIfam" id="TIGR00765">
    <property type="entry name" value="yihY_not_rbn"/>
    <property type="match status" value="1"/>
</dbReference>
<feature type="transmembrane region" description="Helical" evidence="7">
    <location>
        <begin position="215"/>
        <end position="236"/>
    </location>
</feature>
<evidence type="ECO:0000256" key="6">
    <source>
        <dbReference type="SAM" id="MobiDB-lite"/>
    </source>
</evidence>
<dbReference type="RefSeq" id="WP_015151090.1">
    <property type="nucleotide sequence ID" value="NC_019693.1"/>
</dbReference>
<dbReference type="AlphaFoldDB" id="K9TR31"/>
<keyword evidence="9" id="KW-1185">Reference proteome</keyword>
<accession>K9TR31</accession>
<evidence type="ECO:0000313" key="8">
    <source>
        <dbReference type="EMBL" id="AFY84474.1"/>
    </source>
</evidence>
<sequence length="348" mass="39054">MKFRTIWILIKETFSEWQFKDVSLLAGSLAYYTIFSLAPLLVLAITIVGTFFGEEEVKARIVEELQNALGSQPAQAIEVAIANTQEPESSQGFFGLPFNIAILVFAASNIFAQIQMALDRIWDVKPDPGRNIFHFIRKRLLSFVMMLTISLLGVGYFVVDNVVTWFLVNNQNILPAVRWIWRGVDLGLFLAVVTLLVALIYNILPDARVTWRDAFVGAMVTAVLFAIGQFLFGIFLEQTDIGSTYGVAGSMVIIISWVYYAAHILLFGAEFTQVYARRHGQQIVPSAFAVCISGNPQGRRSPSEDAEESPRDSGDSRRGRNSAGLPSKMWQQCIRGFRRLTGSRRRRR</sequence>
<organism evidence="8 9">
    <name type="scientific">Oscillatoria acuminata PCC 6304</name>
    <dbReference type="NCBI Taxonomy" id="56110"/>
    <lineage>
        <taxon>Bacteria</taxon>
        <taxon>Bacillati</taxon>
        <taxon>Cyanobacteriota</taxon>
        <taxon>Cyanophyceae</taxon>
        <taxon>Oscillatoriophycideae</taxon>
        <taxon>Oscillatoriales</taxon>
        <taxon>Oscillatoriaceae</taxon>
        <taxon>Oscillatoria</taxon>
    </lineage>
</organism>
<dbReference type="Pfam" id="PF03631">
    <property type="entry name" value="Virul_fac_BrkB"/>
    <property type="match status" value="1"/>
</dbReference>
<keyword evidence="2" id="KW-1003">Cell membrane</keyword>
<feature type="region of interest" description="Disordered" evidence="6">
    <location>
        <begin position="295"/>
        <end position="329"/>
    </location>
</feature>
<reference evidence="8 9" key="1">
    <citation type="submission" date="2012-06" db="EMBL/GenBank/DDBJ databases">
        <title>Finished chromosome of genome of Oscillatoria acuminata PCC 6304.</title>
        <authorList>
            <consortium name="US DOE Joint Genome Institute"/>
            <person name="Gugger M."/>
            <person name="Coursin T."/>
            <person name="Rippka R."/>
            <person name="Tandeau De Marsac N."/>
            <person name="Huntemann M."/>
            <person name="Wei C.-L."/>
            <person name="Han J."/>
            <person name="Detter J.C."/>
            <person name="Han C."/>
            <person name="Tapia R."/>
            <person name="Davenport K."/>
            <person name="Daligault H."/>
            <person name="Erkkila T."/>
            <person name="Gu W."/>
            <person name="Munk A.C.C."/>
            <person name="Teshima H."/>
            <person name="Xu Y."/>
            <person name="Chain P."/>
            <person name="Chen A."/>
            <person name="Krypides N."/>
            <person name="Mavromatis K."/>
            <person name="Markowitz V."/>
            <person name="Szeto E."/>
            <person name="Ivanova N."/>
            <person name="Mikhailova N."/>
            <person name="Ovchinnikova G."/>
            <person name="Pagani I."/>
            <person name="Pati A."/>
            <person name="Goodwin L."/>
            <person name="Peters L."/>
            <person name="Pitluck S."/>
            <person name="Woyke T."/>
            <person name="Kerfeld C."/>
        </authorList>
    </citation>
    <scope>NUCLEOTIDE SEQUENCE [LARGE SCALE GENOMIC DNA]</scope>
    <source>
        <strain evidence="8 9">PCC 6304</strain>
    </source>
</reference>
<evidence type="ECO:0000256" key="1">
    <source>
        <dbReference type="ARBA" id="ARBA00004651"/>
    </source>
</evidence>
<feature type="transmembrane region" description="Helical" evidence="7">
    <location>
        <begin position="140"/>
        <end position="159"/>
    </location>
</feature>
<dbReference type="eggNOG" id="COG1295">
    <property type="taxonomic scope" value="Bacteria"/>
</dbReference>
<feature type="transmembrane region" description="Helical" evidence="7">
    <location>
        <begin position="179"/>
        <end position="203"/>
    </location>
</feature>
<dbReference type="HOGENOM" id="CLU_045539_5_1_3"/>
<feature type="transmembrane region" description="Helical" evidence="7">
    <location>
        <begin position="29"/>
        <end position="52"/>
    </location>
</feature>
<feature type="transmembrane region" description="Helical" evidence="7">
    <location>
        <begin position="248"/>
        <end position="269"/>
    </location>
</feature>
<dbReference type="InParanoid" id="K9TR31"/>
<protein>
    <submittedName>
        <fullName evidence="8">Putative membrane protein</fullName>
    </submittedName>
</protein>
<evidence type="ECO:0000256" key="4">
    <source>
        <dbReference type="ARBA" id="ARBA00022989"/>
    </source>
</evidence>
<gene>
    <name evidence="8" type="ORF">Oscil6304_4970</name>
</gene>
<dbReference type="GO" id="GO:0005886">
    <property type="term" value="C:plasma membrane"/>
    <property type="evidence" value="ECO:0007669"/>
    <property type="project" value="UniProtKB-SubCell"/>
</dbReference>
<dbReference type="Proteomes" id="UP000010367">
    <property type="component" value="Chromosome"/>
</dbReference>
<evidence type="ECO:0000256" key="7">
    <source>
        <dbReference type="SAM" id="Phobius"/>
    </source>
</evidence>
<evidence type="ECO:0000256" key="2">
    <source>
        <dbReference type="ARBA" id="ARBA00022475"/>
    </source>
</evidence>
<dbReference type="PANTHER" id="PTHR30213">
    <property type="entry name" value="INNER MEMBRANE PROTEIN YHJD"/>
    <property type="match status" value="1"/>
</dbReference>
<dbReference type="EMBL" id="CP003607">
    <property type="protein sequence ID" value="AFY84474.1"/>
    <property type="molecule type" value="Genomic_DNA"/>
</dbReference>
<dbReference type="KEGG" id="oac:Oscil6304_4970"/>
<evidence type="ECO:0000256" key="3">
    <source>
        <dbReference type="ARBA" id="ARBA00022692"/>
    </source>
</evidence>
<dbReference type="PIRSF" id="PIRSF035875">
    <property type="entry name" value="RNase_BN"/>
    <property type="match status" value="1"/>
</dbReference>
<feature type="compositionally biased region" description="Basic and acidic residues" evidence="6">
    <location>
        <begin position="308"/>
        <end position="318"/>
    </location>
</feature>
<dbReference type="PANTHER" id="PTHR30213:SF1">
    <property type="entry name" value="INNER MEMBRANE PROTEIN YHJD"/>
    <property type="match status" value="1"/>
</dbReference>
<name>K9TR31_9CYAN</name>
<proteinExistence type="predicted"/>
<keyword evidence="3 7" id="KW-0812">Transmembrane</keyword>
<evidence type="ECO:0000256" key="5">
    <source>
        <dbReference type="ARBA" id="ARBA00023136"/>
    </source>
</evidence>